<feature type="domain" description="HTH luxR-type" evidence="4">
    <location>
        <begin position="137"/>
        <end position="202"/>
    </location>
</feature>
<dbReference type="InterPro" id="IPR016032">
    <property type="entry name" value="Sig_transdc_resp-reg_C-effctor"/>
</dbReference>
<evidence type="ECO:0000256" key="3">
    <source>
        <dbReference type="PROSITE-ProRule" id="PRU00169"/>
    </source>
</evidence>
<dbReference type="InterPro" id="IPR001789">
    <property type="entry name" value="Sig_transdc_resp-reg_receiver"/>
</dbReference>
<evidence type="ECO:0000313" key="7">
    <source>
        <dbReference type="Proteomes" id="UP001236657"/>
    </source>
</evidence>
<dbReference type="PANTHER" id="PTHR45566:SF1">
    <property type="entry name" value="HTH-TYPE TRANSCRIPTIONAL REGULATOR YHJB-RELATED"/>
    <property type="match status" value="1"/>
</dbReference>
<dbReference type="InterPro" id="IPR000792">
    <property type="entry name" value="Tscrpt_reg_LuxR_C"/>
</dbReference>
<dbReference type="RefSeq" id="WP_308894017.1">
    <property type="nucleotide sequence ID" value="NZ_CP133218.1"/>
</dbReference>
<sequence>MQVLLADDHAIFREGLMLLIGTRFPQIEWYQANNWHEVHQVLLRSPITLALVDLNMPGQMPWPDEIRRLSKQFPKLPICILSATSDPEVIQSAFQLGIKGYIPKLVDIEELQQAISVVLSGRTYLPSQLWETQPTTNNYDKAILTQRQSTIMRLLAQGNSNKQIGITLNLTESTVKRHVYNIFQTLAVNNRVEAIRSARQRGLIT</sequence>
<dbReference type="InterPro" id="IPR011006">
    <property type="entry name" value="CheY-like_superfamily"/>
</dbReference>
<reference evidence="6 7" key="1">
    <citation type="submission" date="2023-08" db="EMBL/GenBank/DDBJ databases">
        <title>New molecular markers tilS and rpoB for phylogenetic and monitoring studies of the genus Thiothrix biodiversity.</title>
        <authorList>
            <person name="Ravin N.V."/>
            <person name="Smolyakov D."/>
            <person name="Markov N.D."/>
            <person name="Beletsky A.V."/>
            <person name="Mardanov A.V."/>
            <person name="Rudenko T.S."/>
            <person name="Grabovich M.Y."/>
        </authorList>
    </citation>
    <scope>NUCLEOTIDE SEQUENCE [LARGE SCALE GENOMIC DNA]</scope>
    <source>
        <strain evidence="6 7">MK1</strain>
    </source>
</reference>
<dbReference type="PANTHER" id="PTHR45566">
    <property type="entry name" value="HTH-TYPE TRANSCRIPTIONAL REGULATOR YHJB-RELATED"/>
    <property type="match status" value="1"/>
</dbReference>
<keyword evidence="2" id="KW-0238">DNA-binding</keyword>
<dbReference type="PROSITE" id="PS50110">
    <property type="entry name" value="RESPONSE_REGULATORY"/>
    <property type="match status" value="1"/>
</dbReference>
<evidence type="ECO:0000313" key="6">
    <source>
        <dbReference type="EMBL" id="WML89723.1"/>
    </source>
</evidence>
<dbReference type="Gene3D" id="3.40.50.2300">
    <property type="match status" value="1"/>
</dbReference>
<keyword evidence="1 3" id="KW-0597">Phosphoprotein</keyword>
<evidence type="ECO:0000259" key="5">
    <source>
        <dbReference type="PROSITE" id="PS50110"/>
    </source>
</evidence>
<dbReference type="EMBL" id="CP133218">
    <property type="protein sequence ID" value="WML89723.1"/>
    <property type="molecule type" value="Genomic_DNA"/>
</dbReference>
<dbReference type="InterPro" id="IPR058245">
    <property type="entry name" value="NreC/VraR/RcsB-like_REC"/>
</dbReference>
<protein>
    <submittedName>
        <fullName evidence="6">Response regulator transcription factor</fullName>
    </submittedName>
</protein>
<dbReference type="SMART" id="SM00421">
    <property type="entry name" value="HTH_LUXR"/>
    <property type="match status" value="1"/>
</dbReference>
<dbReference type="SUPFAM" id="SSF52172">
    <property type="entry name" value="CheY-like"/>
    <property type="match status" value="1"/>
</dbReference>
<evidence type="ECO:0000256" key="1">
    <source>
        <dbReference type="ARBA" id="ARBA00022553"/>
    </source>
</evidence>
<accession>A0ABY9MM56</accession>
<dbReference type="Gene3D" id="1.10.10.10">
    <property type="entry name" value="Winged helix-like DNA-binding domain superfamily/Winged helix DNA-binding domain"/>
    <property type="match status" value="1"/>
</dbReference>
<dbReference type="PRINTS" id="PR00038">
    <property type="entry name" value="HTHLUXR"/>
</dbReference>
<gene>
    <name evidence="6" type="ORF">RCF98_12155</name>
</gene>
<name>A0ABY9MM56_9GAMM</name>
<dbReference type="CDD" id="cd06170">
    <property type="entry name" value="LuxR_C_like"/>
    <property type="match status" value="1"/>
</dbReference>
<dbReference type="Pfam" id="PF00072">
    <property type="entry name" value="Response_reg"/>
    <property type="match status" value="1"/>
</dbReference>
<evidence type="ECO:0000256" key="2">
    <source>
        <dbReference type="ARBA" id="ARBA00023125"/>
    </source>
</evidence>
<organism evidence="6 7">
    <name type="scientific">Thiothrix lacustris</name>
    <dbReference type="NCBI Taxonomy" id="525917"/>
    <lineage>
        <taxon>Bacteria</taxon>
        <taxon>Pseudomonadati</taxon>
        <taxon>Pseudomonadota</taxon>
        <taxon>Gammaproteobacteria</taxon>
        <taxon>Thiotrichales</taxon>
        <taxon>Thiotrichaceae</taxon>
        <taxon>Thiothrix</taxon>
    </lineage>
</organism>
<keyword evidence="7" id="KW-1185">Reference proteome</keyword>
<dbReference type="InterPro" id="IPR036388">
    <property type="entry name" value="WH-like_DNA-bd_sf"/>
</dbReference>
<dbReference type="SUPFAM" id="SSF46894">
    <property type="entry name" value="C-terminal effector domain of the bipartite response regulators"/>
    <property type="match status" value="1"/>
</dbReference>
<feature type="domain" description="Response regulatory" evidence="5">
    <location>
        <begin position="2"/>
        <end position="119"/>
    </location>
</feature>
<dbReference type="Proteomes" id="UP001236657">
    <property type="component" value="Chromosome"/>
</dbReference>
<evidence type="ECO:0000259" key="4">
    <source>
        <dbReference type="PROSITE" id="PS50043"/>
    </source>
</evidence>
<feature type="modified residue" description="4-aspartylphosphate" evidence="3">
    <location>
        <position position="53"/>
    </location>
</feature>
<dbReference type="InterPro" id="IPR051015">
    <property type="entry name" value="EvgA-like"/>
</dbReference>
<dbReference type="CDD" id="cd17535">
    <property type="entry name" value="REC_NarL-like"/>
    <property type="match status" value="1"/>
</dbReference>
<proteinExistence type="predicted"/>
<dbReference type="Pfam" id="PF00196">
    <property type="entry name" value="GerE"/>
    <property type="match status" value="1"/>
</dbReference>
<dbReference type="SMART" id="SM00448">
    <property type="entry name" value="REC"/>
    <property type="match status" value="1"/>
</dbReference>
<dbReference type="PROSITE" id="PS50043">
    <property type="entry name" value="HTH_LUXR_2"/>
    <property type="match status" value="1"/>
</dbReference>